<sequence length="154" mass="18542">MYYYMHPAYYHGGYEAYMRTNGQQTELLEALIKAMEGESETIDFYERLRKISPTKTSRETVEHVLEDERLHLEMVVDLYRTLAGKSPKYRRRKKQIAGFREGVRQAFDDEIETYKFYRDSYLLTQDTAIRDVFFHAMTDEMEHATRFGFLYRDL</sequence>
<proteinExistence type="predicted"/>
<keyword evidence="3" id="KW-1185">Reference proteome</keyword>
<reference evidence="3" key="1">
    <citation type="journal article" date="2019" name="Int. J. Syst. Evol. Microbiol.">
        <title>The Global Catalogue of Microorganisms (GCM) 10K type strain sequencing project: providing services to taxonomists for standard genome sequencing and annotation.</title>
        <authorList>
            <consortium name="The Broad Institute Genomics Platform"/>
            <consortium name="The Broad Institute Genome Sequencing Center for Infectious Disease"/>
            <person name="Wu L."/>
            <person name="Ma J."/>
        </authorList>
    </citation>
    <scope>NUCLEOTIDE SEQUENCE [LARGE SCALE GENOMIC DNA]</scope>
    <source>
        <strain evidence="3">KCTC 13193</strain>
    </source>
</reference>
<protein>
    <submittedName>
        <fullName evidence="2">Ferritin family protein</fullName>
    </submittedName>
</protein>
<dbReference type="InterPro" id="IPR009078">
    <property type="entry name" value="Ferritin-like_SF"/>
</dbReference>
<name>A0ABV7A2V1_9BACI</name>
<dbReference type="Gene3D" id="1.20.1260.10">
    <property type="match status" value="1"/>
</dbReference>
<gene>
    <name evidence="2" type="ORF">ACFODW_02770</name>
</gene>
<evidence type="ECO:0000259" key="1">
    <source>
        <dbReference type="Pfam" id="PF02915"/>
    </source>
</evidence>
<comment type="caution">
    <text evidence="2">The sequence shown here is derived from an EMBL/GenBank/DDBJ whole genome shotgun (WGS) entry which is preliminary data.</text>
</comment>
<organism evidence="2 3">
    <name type="scientific">Virgibacillus sediminis</name>
    <dbReference type="NCBI Taxonomy" id="202260"/>
    <lineage>
        <taxon>Bacteria</taxon>
        <taxon>Bacillati</taxon>
        <taxon>Bacillota</taxon>
        <taxon>Bacilli</taxon>
        <taxon>Bacillales</taxon>
        <taxon>Bacillaceae</taxon>
        <taxon>Virgibacillus</taxon>
    </lineage>
</organism>
<dbReference type="InterPro" id="IPR012347">
    <property type="entry name" value="Ferritin-like"/>
</dbReference>
<feature type="domain" description="Rubrerythrin diiron-binding" evidence="1">
    <location>
        <begin position="29"/>
        <end position="148"/>
    </location>
</feature>
<dbReference type="EMBL" id="JBHRRZ010000003">
    <property type="protein sequence ID" value="MFC2947289.1"/>
    <property type="molecule type" value="Genomic_DNA"/>
</dbReference>
<dbReference type="Proteomes" id="UP001595387">
    <property type="component" value="Unassembled WGS sequence"/>
</dbReference>
<accession>A0ABV7A2V1</accession>
<evidence type="ECO:0000313" key="2">
    <source>
        <dbReference type="EMBL" id="MFC2947289.1"/>
    </source>
</evidence>
<dbReference type="SUPFAM" id="SSF47240">
    <property type="entry name" value="Ferritin-like"/>
    <property type="match status" value="1"/>
</dbReference>
<dbReference type="CDD" id="cd00657">
    <property type="entry name" value="Ferritin_like"/>
    <property type="match status" value="1"/>
</dbReference>
<dbReference type="InterPro" id="IPR003251">
    <property type="entry name" value="Rr_diiron-bd_dom"/>
</dbReference>
<dbReference type="Pfam" id="PF02915">
    <property type="entry name" value="Rubrerythrin"/>
    <property type="match status" value="1"/>
</dbReference>
<dbReference type="RefSeq" id="WP_390302612.1">
    <property type="nucleotide sequence ID" value="NZ_JBHRRZ010000003.1"/>
</dbReference>
<evidence type="ECO:0000313" key="3">
    <source>
        <dbReference type="Proteomes" id="UP001595387"/>
    </source>
</evidence>